<feature type="compositionally biased region" description="Basic and acidic residues" evidence="1">
    <location>
        <begin position="86"/>
        <end position="95"/>
    </location>
</feature>
<accession>A0ABS5AWA6</accession>
<dbReference type="Proteomes" id="UP001519349">
    <property type="component" value="Unassembled WGS sequence"/>
</dbReference>
<feature type="region of interest" description="Disordered" evidence="1">
    <location>
        <begin position="1"/>
        <end position="104"/>
    </location>
</feature>
<evidence type="ECO:0000313" key="2">
    <source>
        <dbReference type="EMBL" id="MBP2620523.1"/>
    </source>
</evidence>
<comment type="caution">
    <text evidence="2">The sequence shown here is derived from an EMBL/GenBank/DDBJ whole genome shotgun (WGS) entry which is preliminary data.</text>
</comment>
<dbReference type="EMBL" id="QFAY01000006">
    <property type="protein sequence ID" value="MBP2620523.1"/>
    <property type="molecule type" value="Genomic_DNA"/>
</dbReference>
<proteinExistence type="predicted"/>
<organism evidence="2 3">
    <name type="scientific">Streptococcus panodentis</name>
    <dbReference type="NCBI Taxonomy" id="1581472"/>
    <lineage>
        <taxon>Bacteria</taxon>
        <taxon>Bacillati</taxon>
        <taxon>Bacillota</taxon>
        <taxon>Bacilli</taxon>
        <taxon>Lactobacillales</taxon>
        <taxon>Streptococcaceae</taxon>
        <taxon>Streptococcus</taxon>
    </lineage>
</organism>
<protein>
    <submittedName>
        <fullName evidence="2">Uncharacterized protein</fullName>
    </submittedName>
</protein>
<keyword evidence="3" id="KW-1185">Reference proteome</keyword>
<name>A0ABS5AWA6_9STRE</name>
<sequence>MESKRRTKSPISYRAKSFLPKQSETERLLSQPQPEPANKKAREVRGTFSARASKQESEEGPGDLFSPSQQTRKRGRSGGPFQPEPANRKAREVRRTFSLLGSAG</sequence>
<evidence type="ECO:0000313" key="3">
    <source>
        <dbReference type="Proteomes" id="UP001519349"/>
    </source>
</evidence>
<gene>
    <name evidence="2" type="ORF">DHL47_04055</name>
</gene>
<evidence type="ECO:0000256" key="1">
    <source>
        <dbReference type="SAM" id="MobiDB-lite"/>
    </source>
</evidence>
<reference evidence="2 3" key="1">
    <citation type="submission" date="2018-05" db="EMBL/GenBank/DDBJ databases">
        <title>Draft genome sequence of Streptococcus panodentis CCUG 70867T.</title>
        <authorList>
            <person name="Salva-Serra F."/>
            <person name="Mendez V."/>
            <person name="Jaen-Luchoro D."/>
            <person name="Gonzales-Siles L."/>
            <person name="Karlsson R."/>
            <person name="Engstrom-Jakobsson H."/>
            <person name="Busquets A."/>
            <person name="Gomila M."/>
            <person name="Pineiro-Iglesias B."/>
            <person name="Bennasar-Figueras A."/>
            <person name="Seeger M."/>
            <person name="Moore E."/>
        </authorList>
    </citation>
    <scope>NUCLEOTIDE SEQUENCE [LARGE SCALE GENOMIC DNA]</scope>
    <source>
        <strain evidence="2 3">CCUG 70867</strain>
    </source>
</reference>